<reference evidence="1 2" key="1">
    <citation type="journal article" date="2016" name="Nat. Commun.">
        <title>Thousands of microbial genomes shed light on interconnected biogeochemical processes in an aquifer system.</title>
        <authorList>
            <person name="Anantharaman K."/>
            <person name="Brown C.T."/>
            <person name="Hug L.A."/>
            <person name="Sharon I."/>
            <person name="Castelle C.J."/>
            <person name="Probst A.J."/>
            <person name="Thomas B.C."/>
            <person name="Singh A."/>
            <person name="Wilkins M.J."/>
            <person name="Karaoz U."/>
            <person name="Brodie E.L."/>
            <person name="Williams K.H."/>
            <person name="Hubbard S.S."/>
            <person name="Banfield J.F."/>
        </authorList>
    </citation>
    <scope>NUCLEOTIDE SEQUENCE [LARGE SCALE GENOMIC DNA]</scope>
</reference>
<evidence type="ECO:0000313" key="2">
    <source>
        <dbReference type="Proteomes" id="UP000178774"/>
    </source>
</evidence>
<dbReference type="InterPro" id="IPR052922">
    <property type="entry name" value="Cytidylate_Kinase-2"/>
</dbReference>
<organism evidence="1 2">
    <name type="scientific">Candidatus Staskawiczbacteria bacterium RIFCSPHIGHO2_01_FULL_41_41</name>
    <dbReference type="NCBI Taxonomy" id="1802203"/>
    <lineage>
        <taxon>Bacteria</taxon>
        <taxon>Candidatus Staskawicziibacteriota</taxon>
    </lineage>
</organism>
<gene>
    <name evidence="1" type="ORF">A2822_00410</name>
</gene>
<dbReference type="PANTHER" id="PTHR37816">
    <property type="entry name" value="YALI0E33011P"/>
    <property type="match status" value="1"/>
</dbReference>
<dbReference type="InterPro" id="IPR027417">
    <property type="entry name" value="P-loop_NTPase"/>
</dbReference>
<proteinExistence type="predicted"/>
<dbReference type="SUPFAM" id="SSF52540">
    <property type="entry name" value="P-loop containing nucleoside triphosphate hydrolases"/>
    <property type="match status" value="1"/>
</dbReference>
<protein>
    <recommendedName>
        <fullName evidence="3">(d)CMP kinase</fullName>
    </recommendedName>
</protein>
<dbReference type="PANTHER" id="PTHR37816:SF3">
    <property type="entry name" value="MODULATES DNA TOPOLOGY"/>
    <property type="match status" value="1"/>
</dbReference>
<comment type="caution">
    <text evidence="1">The sequence shown here is derived from an EMBL/GenBank/DDBJ whole genome shotgun (WGS) entry which is preliminary data.</text>
</comment>
<evidence type="ECO:0000313" key="1">
    <source>
        <dbReference type="EMBL" id="OGZ65138.1"/>
    </source>
</evidence>
<name>A0A1G2HTD5_9BACT</name>
<dbReference type="Gene3D" id="3.40.50.300">
    <property type="entry name" value="P-loop containing nucleotide triphosphate hydrolases"/>
    <property type="match status" value="1"/>
</dbReference>
<dbReference type="EMBL" id="MHOP01000028">
    <property type="protein sequence ID" value="OGZ65138.1"/>
    <property type="molecule type" value="Genomic_DNA"/>
</dbReference>
<sequence>MNEKIAIIGISGSGKSTLSRKIAEKMKLPLFHMDMLYWEENWRAVPELEYLEAHELLVEKPEWIIEGYIDGKMASRLKNADLVIYLDYSGLRCAWHLILRRLKYHNKNRPELPKEALERLKPSFFWMVLKGGERMDIEEALSKSNPQNLKRFYSPRQLKQFLAKGF</sequence>
<dbReference type="AlphaFoldDB" id="A0A1G2HTD5"/>
<accession>A0A1G2HTD5</accession>
<dbReference type="Proteomes" id="UP000178774">
    <property type="component" value="Unassembled WGS sequence"/>
</dbReference>
<evidence type="ECO:0008006" key="3">
    <source>
        <dbReference type="Google" id="ProtNLM"/>
    </source>
</evidence>